<dbReference type="RefSeq" id="WP_068167616.1">
    <property type="nucleotide sequence ID" value="NZ_AOGK01000006.1"/>
</dbReference>
<organism evidence="2 3">
    <name type="scientific">Hydrogenophaga taeniospiralis CCUG 15921</name>
    <dbReference type="NCBI Taxonomy" id="1281780"/>
    <lineage>
        <taxon>Bacteria</taxon>
        <taxon>Pseudomonadati</taxon>
        <taxon>Pseudomonadota</taxon>
        <taxon>Betaproteobacteria</taxon>
        <taxon>Burkholderiales</taxon>
        <taxon>Comamonadaceae</taxon>
        <taxon>Hydrogenophaga</taxon>
    </lineage>
</organism>
<proteinExistence type="predicted"/>
<name>A0A9X4S7M4_9BURK</name>
<evidence type="ECO:0000256" key="1">
    <source>
        <dbReference type="SAM" id="MobiDB-lite"/>
    </source>
</evidence>
<dbReference type="OrthoDB" id="5295681at2"/>
<accession>A0A9X4S7M4</accession>
<keyword evidence="3" id="KW-1185">Reference proteome</keyword>
<evidence type="ECO:0000313" key="3">
    <source>
        <dbReference type="Proteomes" id="UP001152876"/>
    </source>
</evidence>
<gene>
    <name evidence="2" type="ORF">H010_08741</name>
</gene>
<feature type="compositionally biased region" description="Acidic residues" evidence="1">
    <location>
        <begin position="98"/>
        <end position="108"/>
    </location>
</feature>
<dbReference type="EMBL" id="AOGK01000006">
    <property type="protein sequence ID" value="MDG5975332.1"/>
    <property type="molecule type" value="Genomic_DNA"/>
</dbReference>
<sequence length="199" mass="21437">MPDTLDLTTTIFAKTTLGQQEIQTRSLGLSPLVRRTLVLVDGKRTGAELGVFLSGGADIADVLGQLLALGCVEAREAPQRAAARVPATEPQPGPESVVDVELEPEGEPAETTGSDALTALPPADAREAKDNEMARNFMVNSVNSIIGQNMRISLVSDISRAQTTEQLREVYLAWESSMSNHGMGARRLPELREKLFKVL</sequence>
<comment type="caution">
    <text evidence="2">The sequence shown here is derived from an EMBL/GenBank/DDBJ whole genome shotgun (WGS) entry which is preliminary data.</text>
</comment>
<dbReference type="AlphaFoldDB" id="A0A9X4S7M4"/>
<protein>
    <submittedName>
        <fullName evidence="2">Uncharacterized protein</fullName>
    </submittedName>
</protein>
<feature type="region of interest" description="Disordered" evidence="1">
    <location>
        <begin position="81"/>
        <end position="117"/>
    </location>
</feature>
<reference evidence="2" key="1">
    <citation type="submission" date="2013-01" db="EMBL/GenBank/DDBJ databases">
        <title>Genome draft of Hydrogenophaga taeniospiralis 2K1.</title>
        <authorList>
            <person name="Gomila M."/>
            <person name="Lalucat J."/>
        </authorList>
    </citation>
    <scope>NUCLEOTIDE SEQUENCE</scope>
    <source>
        <strain evidence="2">CCUG 15921</strain>
    </source>
</reference>
<dbReference type="Proteomes" id="UP001152876">
    <property type="component" value="Unassembled WGS sequence"/>
</dbReference>
<evidence type="ECO:0000313" key="2">
    <source>
        <dbReference type="EMBL" id="MDG5975332.1"/>
    </source>
</evidence>